<dbReference type="AlphaFoldDB" id="A0A7W4Z340"/>
<feature type="compositionally biased region" description="Basic and acidic residues" evidence="1">
    <location>
        <begin position="8"/>
        <end position="18"/>
    </location>
</feature>
<reference evidence="3 4" key="1">
    <citation type="submission" date="2020-08" db="EMBL/GenBank/DDBJ databases">
        <title>Sequencing the genomes of 1000 actinobacteria strains.</title>
        <authorList>
            <person name="Klenk H.-P."/>
        </authorList>
    </citation>
    <scope>NUCLEOTIDE SEQUENCE [LARGE SCALE GENOMIC DNA]</scope>
    <source>
        <strain evidence="3 4">DSM 105498</strain>
    </source>
</reference>
<comment type="caution">
    <text evidence="3">The sequence shown here is derived from an EMBL/GenBank/DDBJ whole genome shotgun (WGS) entry which is preliminary data.</text>
</comment>
<proteinExistence type="predicted"/>
<dbReference type="InterPro" id="IPR002575">
    <property type="entry name" value="Aminoglycoside_PTrfase"/>
</dbReference>
<protein>
    <recommendedName>
        <fullName evidence="2">Aminoglycoside phosphotransferase domain-containing protein</fullName>
    </recommendedName>
</protein>
<feature type="region of interest" description="Disordered" evidence="1">
    <location>
        <begin position="1"/>
        <end position="30"/>
    </location>
</feature>
<dbReference type="Proteomes" id="UP000589626">
    <property type="component" value="Unassembled WGS sequence"/>
</dbReference>
<evidence type="ECO:0000259" key="2">
    <source>
        <dbReference type="Pfam" id="PF01636"/>
    </source>
</evidence>
<dbReference type="EMBL" id="JACHWR010000003">
    <property type="protein sequence ID" value="MBB3044673.1"/>
    <property type="molecule type" value="Genomic_DNA"/>
</dbReference>
<keyword evidence="4" id="KW-1185">Reference proteome</keyword>
<gene>
    <name evidence="3" type="ORF">FHU40_004510</name>
</gene>
<evidence type="ECO:0000313" key="3">
    <source>
        <dbReference type="EMBL" id="MBB3044673.1"/>
    </source>
</evidence>
<accession>A0A7W4Z340</accession>
<dbReference type="Gene3D" id="3.90.1200.10">
    <property type="match status" value="1"/>
</dbReference>
<organism evidence="3 4">
    <name type="scientific">Nocardioides soli</name>
    <dbReference type="NCBI Taxonomy" id="1036020"/>
    <lineage>
        <taxon>Bacteria</taxon>
        <taxon>Bacillati</taxon>
        <taxon>Actinomycetota</taxon>
        <taxon>Actinomycetes</taxon>
        <taxon>Propionibacteriales</taxon>
        <taxon>Nocardioidaceae</taxon>
        <taxon>Nocardioides</taxon>
    </lineage>
</organism>
<feature type="domain" description="Aminoglycoside phosphotransferase" evidence="2">
    <location>
        <begin position="113"/>
        <end position="272"/>
    </location>
</feature>
<dbReference type="Pfam" id="PF01636">
    <property type="entry name" value="APH"/>
    <property type="match status" value="1"/>
</dbReference>
<dbReference type="InterPro" id="IPR011009">
    <property type="entry name" value="Kinase-like_dom_sf"/>
</dbReference>
<sequence length="352" mass="37737">MHAPVTGESREPSRHLGEPSDATTGPEDVVDGLRRVRRQGQIHRGKLPHRGPVGRLDDRVARALLAEAGLVGWARVRSGHNAVYRSPDDAQIAKVYGEASRCSVDVTGARRAREAGVCVPALVATPHPRVAVWQRVPGVPGPIGPAAWARLGIDARRLAAVPVAVAPVHWLVNVTERASVLEQLAAGTPTAYTGPVALPAQVGADVAWLAHELRSVAECDLALDAPLAFQHGDLSPANLVHDGRRLHVIDFETVRAAPADWDVGCLVAATRRYGTVPTRELAPFLESLDPAPDPELLALCVRTKELLNASWLAVIGADRPELVGELRLRVRSLRDGTAYRWRELGGLAAQVV</sequence>
<dbReference type="SUPFAM" id="SSF56112">
    <property type="entry name" value="Protein kinase-like (PK-like)"/>
    <property type="match status" value="1"/>
</dbReference>
<evidence type="ECO:0000256" key="1">
    <source>
        <dbReference type="SAM" id="MobiDB-lite"/>
    </source>
</evidence>
<name>A0A7W4Z340_9ACTN</name>
<dbReference type="RefSeq" id="WP_183594606.1">
    <property type="nucleotide sequence ID" value="NZ_JACHWR010000003.1"/>
</dbReference>
<evidence type="ECO:0000313" key="4">
    <source>
        <dbReference type="Proteomes" id="UP000589626"/>
    </source>
</evidence>